<name>A0AAN6GQI2_9BASI</name>
<keyword evidence="2" id="KW-1185">Reference proteome</keyword>
<dbReference type="AlphaFoldDB" id="A0AAN6GQI2"/>
<evidence type="ECO:0000313" key="2">
    <source>
        <dbReference type="Proteomes" id="UP001176517"/>
    </source>
</evidence>
<proteinExistence type="predicted"/>
<sequence>MCSMWKTIYTCVKCGDDRTEVTNIEFCHQEECESSNIYENHETETCEDCEEPEESNYVYD</sequence>
<dbReference type="Proteomes" id="UP001176517">
    <property type="component" value="Unassembled WGS sequence"/>
</dbReference>
<organism evidence="1 2">
    <name type="scientific">Tilletia horrida</name>
    <dbReference type="NCBI Taxonomy" id="155126"/>
    <lineage>
        <taxon>Eukaryota</taxon>
        <taxon>Fungi</taxon>
        <taxon>Dikarya</taxon>
        <taxon>Basidiomycota</taxon>
        <taxon>Ustilaginomycotina</taxon>
        <taxon>Exobasidiomycetes</taxon>
        <taxon>Tilletiales</taxon>
        <taxon>Tilletiaceae</taxon>
        <taxon>Tilletia</taxon>
    </lineage>
</organism>
<protein>
    <submittedName>
        <fullName evidence="1">Uncharacterized protein</fullName>
    </submittedName>
</protein>
<evidence type="ECO:0000313" key="1">
    <source>
        <dbReference type="EMBL" id="KAK0551536.1"/>
    </source>
</evidence>
<gene>
    <name evidence="1" type="ORF">OC846_003251</name>
</gene>
<reference evidence="1" key="1">
    <citation type="journal article" date="2023" name="PhytoFront">
        <title>Draft Genome Resources of Seven Strains of Tilletia horrida, Causal Agent of Kernel Smut of Rice.</title>
        <authorList>
            <person name="Khanal S."/>
            <person name="Antony Babu S."/>
            <person name="Zhou X.G."/>
        </authorList>
    </citation>
    <scope>NUCLEOTIDE SEQUENCE</scope>
    <source>
        <strain evidence="1">TX6</strain>
    </source>
</reference>
<comment type="caution">
    <text evidence="1">The sequence shown here is derived from an EMBL/GenBank/DDBJ whole genome shotgun (WGS) entry which is preliminary data.</text>
</comment>
<dbReference type="EMBL" id="JAPDMZ010000075">
    <property type="protein sequence ID" value="KAK0551536.1"/>
    <property type="molecule type" value="Genomic_DNA"/>
</dbReference>
<accession>A0AAN6GQI2</accession>